<dbReference type="Proteomes" id="UP000251800">
    <property type="component" value="Unassembled WGS sequence"/>
</dbReference>
<dbReference type="InterPro" id="IPR012337">
    <property type="entry name" value="RNaseH-like_sf"/>
</dbReference>
<proteinExistence type="inferred from homology"/>
<dbReference type="SUPFAM" id="SSF53098">
    <property type="entry name" value="Ribonuclease H-like"/>
    <property type="match status" value="1"/>
</dbReference>
<name>A0A363UJL1_9GAMM</name>
<dbReference type="PANTHER" id="PTHR35004:SF6">
    <property type="entry name" value="TRANSPOSASE"/>
    <property type="match status" value="1"/>
</dbReference>
<dbReference type="OrthoDB" id="2065409at2"/>
<reference evidence="7 8" key="1">
    <citation type="submission" date="2018-05" db="EMBL/GenBank/DDBJ databases">
        <title>Abyssibacter profundi OUC007T gen. nov., sp. nov, a marine bacterium isolated from seawater of the Mariana Trench.</title>
        <authorList>
            <person name="Zhou S."/>
        </authorList>
    </citation>
    <scope>NUCLEOTIDE SEQUENCE [LARGE SCALE GENOMIC DNA]</scope>
    <source>
        <strain evidence="7 8">OUC007</strain>
    </source>
</reference>
<dbReference type="InterPro" id="IPR001584">
    <property type="entry name" value="Integrase_cat-core"/>
</dbReference>
<dbReference type="GO" id="GO:0015074">
    <property type="term" value="P:DNA integration"/>
    <property type="evidence" value="ECO:0007669"/>
    <property type="project" value="InterPro"/>
</dbReference>
<evidence type="ECO:0000313" key="7">
    <source>
        <dbReference type="EMBL" id="PWN55612.1"/>
    </source>
</evidence>
<evidence type="ECO:0000256" key="4">
    <source>
        <dbReference type="ARBA" id="ARBA00023172"/>
    </source>
</evidence>
<dbReference type="InterPro" id="IPR017894">
    <property type="entry name" value="HTH_IS21_transposase_type"/>
</dbReference>
<dbReference type="InterPro" id="IPR009057">
    <property type="entry name" value="Homeodomain-like_sf"/>
</dbReference>
<protein>
    <submittedName>
        <fullName evidence="7">IS21 family transposase</fullName>
    </submittedName>
</protein>
<keyword evidence="8" id="KW-1185">Reference proteome</keyword>
<dbReference type="Pfam" id="PF00665">
    <property type="entry name" value="rve"/>
    <property type="match status" value="1"/>
</dbReference>
<keyword evidence="3" id="KW-0238">DNA-binding</keyword>
<evidence type="ECO:0000256" key="2">
    <source>
        <dbReference type="ARBA" id="ARBA00022578"/>
    </source>
</evidence>
<feature type="domain" description="Integrase catalytic" evidence="6">
    <location>
        <begin position="115"/>
        <end position="296"/>
    </location>
</feature>
<keyword evidence="4" id="KW-0233">DNA recombination</keyword>
<dbReference type="NCBIfam" id="NF033546">
    <property type="entry name" value="transpos_IS21"/>
    <property type="match status" value="1"/>
</dbReference>
<organism evidence="7 8">
    <name type="scientific">Abyssibacter profundi</name>
    <dbReference type="NCBI Taxonomy" id="2182787"/>
    <lineage>
        <taxon>Bacteria</taxon>
        <taxon>Pseudomonadati</taxon>
        <taxon>Pseudomonadota</taxon>
        <taxon>Gammaproteobacteria</taxon>
        <taxon>Chromatiales</taxon>
        <taxon>Oceanococcaceae</taxon>
        <taxon>Abyssibacter</taxon>
    </lineage>
</organism>
<sequence length="340" mass="38552">MVSKERVMEIQILHRRGMSIRSIARECGVSRNTVRKYLRGDVVAEERQGGPGRPSSLEPYLDWLRRRVQGAAPIRLPATVLHREVSAMGYTGSVRSVQRAIAKLSPPPAAEPLVRFETPAGHQAQMDWGEYRLGGRRVYAFVGVLGYSRWLYVEYVDSMKAETLVACHQRMLADFGGVPREILYDNMKTVVTQRNAYGRGRHKFHDAIWDLAKTAGYRPRLCQPYRPRTKGKVERAVDYIATSFFHPLVTRLALDGRIPTLDELNAEARCWRRSIANVRVHGTTGERPINRLAADQAAMNPYMGEAPDAALDDWVPLQWPRYPLQRSPREYDAILAEAAA</sequence>
<keyword evidence="2" id="KW-0815">Transposition</keyword>
<dbReference type="RefSeq" id="WP_109720536.1">
    <property type="nucleotide sequence ID" value="NZ_QEQK01000009.1"/>
</dbReference>
<dbReference type="EMBL" id="QEQK01000009">
    <property type="protein sequence ID" value="PWN55612.1"/>
    <property type="molecule type" value="Genomic_DNA"/>
</dbReference>
<dbReference type="GO" id="GO:0006310">
    <property type="term" value="P:DNA recombination"/>
    <property type="evidence" value="ECO:0007669"/>
    <property type="project" value="UniProtKB-KW"/>
</dbReference>
<dbReference type="PANTHER" id="PTHR35004">
    <property type="entry name" value="TRANSPOSASE RV3428C-RELATED"/>
    <property type="match status" value="1"/>
</dbReference>
<evidence type="ECO:0000256" key="3">
    <source>
        <dbReference type="ARBA" id="ARBA00023125"/>
    </source>
</evidence>
<dbReference type="Gene3D" id="3.30.420.10">
    <property type="entry name" value="Ribonuclease H-like superfamily/Ribonuclease H"/>
    <property type="match status" value="1"/>
</dbReference>
<gene>
    <name evidence="7" type="ORF">DEH80_10925</name>
</gene>
<dbReference type="PROSITE" id="PS50994">
    <property type="entry name" value="INTEGRASE"/>
    <property type="match status" value="1"/>
</dbReference>
<evidence type="ECO:0000256" key="1">
    <source>
        <dbReference type="ARBA" id="ARBA00009277"/>
    </source>
</evidence>
<accession>A0A363UJL1</accession>
<comment type="similarity">
    <text evidence="1">Belongs to the transposase IS21/IS408/IS1162 family.</text>
</comment>
<comment type="caution">
    <text evidence="7">The sequence shown here is derived from an EMBL/GenBank/DDBJ whole genome shotgun (WGS) entry which is preliminary data.</text>
</comment>
<evidence type="ECO:0000259" key="6">
    <source>
        <dbReference type="PROSITE" id="PS50994"/>
    </source>
</evidence>
<evidence type="ECO:0000259" key="5">
    <source>
        <dbReference type="PROSITE" id="PS50531"/>
    </source>
</evidence>
<dbReference type="SUPFAM" id="SSF46689">
    <property type="entry name" value="Homeodomain-like"/>
    <property type="match status" value="1"/>
</dbReference>
<dbReference type="PROSITE" id="PS50531">
    <property type="entry name" value="HTH_IS21"/>
    <property type="match status" value="1"/>
</dbReference>
<dbReference type="GO" id="GO:0003677">
    <property type="term" value="F:DNA binding"/>
    <property type="evidence" value="ECO:0007669"/>
    <property type="project" value="UniProtKB-KW"/>
</dbReference>
<dbReference type="InterPro" id="IPR036397">
    <property type="entry name" value="RNaseH_sf"/>
</dbReference>
<dbReference type="Gene3D" id="1.10.10.60">
    <property type="entry name" value="Homeodomain-like"/>
    <property type="match status" value="1"/>
</dbReference>
<dbReference type="InterPro" id="IPR025246">
    <property type="entry name" value="IS30-like_HTH"/>
</dbReference>
<feature type="domain" description="HTH IS21-type" evidence="5">
    <location>
        <begin position="5"/>
        <end position="68"/>
    </location>
</feature>
<dbReference type="AlphaFoldDB" id="A0A363UJL1"/>
<dbReference type="Pfam" id="PF13936">
    <property type="entry name" value="HTH_38"/>
    <property type="match status" value="1"/>
</dbReference>
<evidence type="ECO:0000313" key="8">
    <source>
        <dbReference type="Proteomes" id="UP000251800"/>
    </source>
</evidence>
<dbReference type="GO" id="GO:0032196">
    <property type="term" value="P:transposition"/>
    <property type="evidence" value="ECO:0007669"/>
    <property type="project" value="UniProtKB-KW"/>
</dbReference>